<dbReference type="AlphaFoldDB" id="A0A1E3B5E5"/>
<keyword evidence="4" id="KW-1185">Reference proteome</keyword>
<evidence type="ECO:0000313" key="4">
    <source>
        <dbReference type="Proteomes" id="UP000094569"/>
    </source>
</evidence>
<dbReference type="EMBL" id="JXNT01000013">
    <property type="protein sequence ID" value="ODM16173.1"/>
    <property type="molecule type" value="Genomic_DNA"/>
</dbReference>
<comment type="caution">
    <text evidence="3">The sequence shown here is derived from an EMBL/GenBank/DDBJ whole genome shotgun (WGS) entry which is preliminary data.</text>
</comment>
<dbReference type="VEuPathDB" id="FungiDB:SI65_08607"/>
<protein>
    <recommendedName>
        <fullName evidence="2">Retrovirus-related Pol polyprotein from transposon TNT 1-94-like beta-barrel domain-containing protein</fullName>
    </recommendedName>
</protein>
<dbReference type="OrthoDB" id="4508254at2759"/>
<dbReference type="Pfam" id="PF22936">
    <property type="entry name" value="Pol_BBD"/>
    <property type="match status" value="1"/>
</dbReference>
<feature type="compositionally biased region" description="Basic and acidic residues" evidence="1">
    <location>
        <begin position="82"/>
        <end position="99"/>
    </location>
</feature>
<dbReference type="InterPro" id="IPR054722">
    <property type="entry name" value="PolX-like_BBD"/>
</dbReference>
<accession>A0A1E3B5E5</accession>
<feature type="compositionally biased region" description="Low complexity" evidence="1">
    <location>
        <begin position="53"/>
        <end position="66"/>
    </location>
</feature>
<reference evidence="3 4" key="1">
    <citation type="journal article" date="2016" name="BMC Genomics">
        <title>Comparative genomic and transcriptomic analyses of the Fuzhuan brick tea-fermentation fungus Aspergillus cristatus.</title>
        <authorList>
            <person name="Ge Y."/>
            <person name="Wang Y."/>
            <person name="Liu Y."/>
            <person name="Tan Y."/>
            <person name="Ren X."/>
            <person name="Zhang X."/>
            <person name="Hyde K.D."/>
            <person name="Liu Y."/>
            <person name="Liu Z."/>
        </authorList>
    </citation>
    <scope>NUCLEOTIDE SEQUENCE [LARGE SCALE GENOMIC DNA]</scope>
    <source>
        <strain evidence="3 4">GZAAS20.1005</strain>
    </source>
</reference>
<evidence type="ECO:0000256" key="1">
    <source>
        <dbReference type="SAM" id="MobiDB-lite"/>
    </source>
</evidence>
<organism evidence="3 4">
    <name type="scientific">Aspergillus cristatus</name>
    <name type="common">Chinese Fuzhuan brick tea-fermentation fungus</name>
    <name type="synonym">Eurotium cristatum</name>
    <dbReference type="NCBI Taxonomy" id="573508"/>
    <lineage>
        <taxon>Eukaryota</taxon>
        <taxon>Fungi</taxon>
        <taxon>Dikarya</taxon>
        <taxon>Ascomycota</taxon>
        <taxon>Pezizomycotina</taxon>
        <taxon>Eurotiomycetes</taxon>
        <taxon>Eurotiomycetidae</taxon>
        <taxon>Eurotiales</taxon>
        <taxon>Aspergillaceae</taxon>
        <taxon>Aspergillus</taxon>
        <taxon>Aspergillus subgen. Aspergillus</taxon>
    </lineage>
</organism>
<gene>
    <name evidence="3" type="ORF">SI65_08607</name>
</gene>
<evidence type="ECO:0000313" key="3">
    <source>
        <dbReference type="EMBL" id="ODM16173.1"/>
    </source>
</evidence>
<name>A0A1E3B5E5_ASPCR</name>
<sequence length="551" mass="62245">MPQKKNKMPAVLQQETPHTIRHHSTNPDAETAMDIDDQTHVNPADYPVPNTPPGQGEDQPQPQPQEFAYMSAKGAAQPADTQSEHQTSRSETADDRDEIIRVLRDEVDTLRRARQPKRTPSGGDSQLIERLSELFERSDSRDNYSEWRKNLLFDADYIGARDVLLRPNDVPKGTSLQSAHYTTSKKLLHTRILDCLTLDILHQVHTDHTQHPSEILLHLDTVYGVSPAEECLLLVKTLINLKPNGNTVAMMRQWQRITTEIERKGYDVSELCHDIGIILLGDFQRSFVRTQLDSLFAGSKRDRFHEMDMDNIIDQIESRKPDGFANLVHSTANANDWVLDTGATWTIYDDQSAFVNYMPLTTMSTVGLPDGSTHKVEGIGTIHLPIGEHMPYRFRITSPNGSAFLISRTVEDGMFDRLEAEKGIAYAVNDTKETNENKSRNLTPNRPPPAPIEYWHHRLSHMNQHDLQYLHRIGRINIQGKKLLPTCHFCRQAKTTRKVGNGLTPHATQPGRRLHVDIFGGGLTLGKPSDDDTPPANGKYKYAMILTDDAT</sequence>
<evidence type="ECO:0000259" key="2">
    <source>
        <dbReference type="Pfam" id="PF22936"/>
    </source>
</evidence>
<proteinExistence type="predicted"/>
<dbReference type="Proteomes" id="UP000094569">
    <property type="component" value="Unassembled WGS sequence"/>
</dbReference>
<feature type="region of interest" description="Disordered" evidence="1">
    <location>
        <begin position="1"/>
        <end position="99"/>
    </location>
</feature>
<dbReference type="STRING" id="573508.A0A1E3B5E5"/>
<feature type="domain" description="Retrovirus-related Pol polyprotein from transposon TNT 1-94-like beta-barrel" evidence="2">
    <location>
        <begin position="337"/>
        <end position="384"/>
    </location>
</feature>